<dbReference type="GO" id="GO:0016779">
    <property type="term" value="F:nucleotidyltransferase activity"/>
    <property type="evidence" value="ECO:0007669"/>
    <property type="project" value="UniProtKB-KW"/>
</dbReference>
<dbReference type="PANTHER" id="PTHR46390:SF1">
    <property type="entry name" value="MANNOSE-1-PHOSPHATE GUANYLYLTRANSFERASE"/>
    <property type="match status" value="1"/>
</dbReference>
<name>A0ABS5U7V6_9BACT</name>
<dbReference type="InterPro" id="IPR054566">
    <property type="entry name" value="ManC/GMP-like_b-helix"/>
</dbReference>
<dbReference type="InterPro" id="IPR051161">
    <property type="entry name" value="Mannose-6P_isomerase_type2"/>
</dbReference>
<reference evidence="3 4" key="1">
    <citation type="submission" date="2021-05" db="EMBL/GenBank/DDBJ databases">
        <title>The draft genome of Geobacter chapellei DSM 13688.</title>
        <authorList>
            <person name="Xu Z."/>
            <person name="Masuda Y."/>
            <person name="Itoh H."/>
            <person name="Senoo K."/>
        </authorList>
    </citation>
    <scope>NUCLEOTIDE SEQUENCE [LARGE SCALE GENOMIC DNA]</scope>
    <source>
        <strain evidence="3 4">DSM 13688</strain>
    </source>
</reference>
<keyword evidence="3" id="KW-0808">Transferase</keyword>
<evidence type="ECO:0000313" key="3">
    <source>
        <dbReference type="EMBL" id="MBT1071743.1"/>
    </source>
</evidence>
<dbReference type="InterPro" id="IPR049577">
    <property type="entry name" value="GMPP_N"/>
</dbReference>
<evidence type="ECO:0000313" key="4">
    <source>
        <dbReference type="Proteomes" id="UP000784128"/>
    </source>
</evidence>
<feature type="domain" description="Nucleotidyl transferase" evidence="1">
    <location>
        <begin position="4"/>
        <end position="283"/>
    </location>
</feature>
<dbReference type="InterPro" id="IPR005835">
    <property type="entry name" value="NTP_transferase_dom"/>
</dbReference>
<dbReference type="InterPro" id="IPR029044">
    <property type="entry name" value="Nucleotide-diphossugar_trans"/>
</dbReference>
<protein>
    <submittedName>
        <fullName evidence="3">Mannose-1-phosphate guanylyltransferase</fullName>
    </submittedName>
</protein>
<dbReference type="Gene3D" id="3.90.550.10">
    <property type="entry name" value="Spore Coat Polysaccharide Biosynthesis Protein SpsA, Chain A"/>
    <property type="match status" value="1"/>
</dbReference>
<dbReference type="EMBL" id="JAHDYS010000006">
    <property type="protein sequence ID" value="MBT1071743.1"/>
    <property type="molecule type" value="Genomic_DNA"/>
</dbReference>
<feature type="domain" description="MannoseP isomerase/GMP-like beta-helix" evidence="2">
    <location>
        <begin position="297"/>
        <end position="349"/>
    </location>
</feature>
<dbReference type="SUPFAM" id="SSF53448">
    <property type="entry name" value="Nucleotide-diphospho-sugar transferases"/>
    <property type="match status" value="1"/>
</dbReference>
<comment type="caution">
    <text evidence="3">The sequence shown here is derived from an EMBL/GenBank/DDBJ whole genome shotgun (WGS) entry which is preliminary data.</text>
</comment>
<keyword evidence="4" id="KW-1185">Reference proteome</keyword>
<dbReference type="Pfam" id="PF22640">
    <property type="entry name" value="ManC_GMP_beta-helix"/>
    <property type="match status" value="1"/>
</dbReference>
<proteinExistence type="predicted"/>
<dbReference type="RefSeq" id="WP_214297839.1">
    <property type="nucleotide sequence ID" value="NZ_JAHDYS010000006.1"/>
</dbReference>
<dbReference type="Proteomes" id="UP000784128">
    <property type="component" value="Unassembled WGS sequence"/>
</dbReference>
<keyword evidence="3" id="KW-0548">Nucleotidyltransferase</keyword>
<sequence length="358" mass="39267">MYIVILAGGSGTRFWPLSRVAKPKQLISITGDRTMLQRTVERVLPLKPKRILIITNALQAEETEHQVSGYRGVHIDVIAEPAGRNTAPAIGLAATIIAAHDPAGVMIVLPADHFIKDEDALRDTLLAAVQSARKGYLMTLGIMPSRPETGYGYIEAEMELRGEGPFPVKRFVEKPPLEQALYYLEAGNYFWNSGMFIWRADMILEEINQYMPQLSAALKTISFSEDVWELSDLEGQIEKVYDSVDSVSIDYGIMERSTNVQVMPVEMGWSDVGSWSALPEVVAPDAEGTVCINAAGNIALDSSDCLIYSDGRMVATIGVHNLIVVSTPDALLVCDRERAQDVKKIVEELSHSGSTGLL</sequence>
<gene>
    <name evidence="3" type="ORF">KJB30_08110</name>
</gene>
<evidence type="ECO:0000259" key="1">
    <source>
        <dbReference type="Pfam" id="PF00483"/>
    </source>
</evidence>
<dbReference type="SUPFAM" id="SSF159283">
    <property type="entry name" value="Guanosine diphospho-D-mannose pyrophosphorylase/mannose-6-phosphate isomerase linker domain"/>
    <property type="match status" value="1"/>
</dbReference>
<dbReference type="CDD" id="cd02509">
    <property type="entry name" value="GDP-M1P_Guanylyltransferase"/>
    <property type="match status" value="1"/>
</dbReference>
<dbReference type="PANTHER" id="PTHR46390">
    <property type="entry name" value="MANNOSE-1-PHOSPHATE GUANYLYLTRANSFERASE"/>
    <property type="match status" value="1"/>
</dbReference>
<organism evidence="3 4">
    <name type="scientific">Pelotalea chapellei</name>
    <dbReference type="NCBI Taxonomy" id="44671"/>
    <lineage>
        <taxon>Bacteria</taxon>
        <taxon>Pseudomonadati</taxon>
        <taxon>Thermodesulfobacteriota</taxon>
        <taxon>Desulfuromonadia</taxon>
        <taxon>Geobacterales</taxon>
        <taxon>Geobacteraceae</taxon>
        <taxon>Pelotalea</taxon>
    </lineage>
</organism>
<dbReference type="Pfam" id="PF00483">
    <property type="entry name" value="NTP_transferase"/>
    <property type="match status" value="1"/>
</dbReference>
<evidence type="ECO:0000259" key="2">
    <source>
        <dbReference type="Pfam" id="PF22640"/>
    </source>
</evidence>
<accession>A0ABS5U7V6</accession>